<dbReference type="Proteomes" id="UP000314294">
    <property type="component" value="Unassembled WGS sequence"/>
</dbReference>
<evidence type="ECO:0000313" key="1">
    <source>
        <dbReference type="EMBL" id="TNN29884.1"/>
    </source>
</evidence>
<dbReference type="EMBL" id="SRLO01005075">
    <property type="protein sequence ID" value="TNN29884.1"/>
    <property type="molecule type" value="Genomic_DNA"/>
</dbReference>
<keyword evidence="2" id="KW-1185">Reference proteome</keyword>
<comment type="caution">
    <text evidence="1">The sequence shown here is derived from an EMBL/GenBank/DDBJ whole genome shotgun (WGS) entry which is preliminary data.</text>
</comment>
<proteinExistence type="predicted"/>
<sequence>MAPHSEVCAARGAKSWLDARGHQQKPVALLKTMSSWQDQRKLWRIACPLEVLYRQTASHLEKRESAVAISRRGGTPYMGIPSDGYTPTLYGDRAEGITVTPVLCLAPGEGH</sequence>
<dbReference type="AlphaFoldDB" id="A0A4Z2EN26"/>
<reference evidence="1 2" key="1">
    <citation type="submission" date="2019-03" db="EMBL/GenBank/DDBJ databases">
        <title>First draft genome of Liparis tanakae, snailfish: a comprehensive survey of snailfish specific genes.</title>
        <authorList>
            <person name="Kim W."/>
            <person name="Song I."/>
            <person name="Jeong J.-H."/>
            <person name="Kim D."/>
            <person name="Kim S."/>
            <person name="Ryu S."/>
            <person name="Song J.Y."/>
            <person name="Lee S.K."/>
        </authorList>
    </citation>
    <scope>NUCLEOTIDE SEQUENCE [LARGE SCALE GENOMIC DNA]</scope>
    <source>
        <tissue evidence="1">Muscle</tissue>
    </source>
</reference>
<protein>
    <submittedName>
        <fullName evidence="1">Uncharacterized protein</fullName>
    </submittedName>
</protein>
<accession>A0A4Z2EN26</accession>
<gene>
    <name evidence="1" type="ORF">EYF80_059967</name>
</gene>
<organism evidence="1 2">
    <name type="scientific">Liparis tanakae</name>
    <name type="common">Tanaka's snailfish</name>
    <dbReference type="NCBI Taxonomy" id="230148"/>
    <lineage>
        <taxon>Eukaryota</taxon>
        <taxon>Metazoa</taxon>
        <taxon>Chordata</taxon>
        <taxon>Craniata</taxon>
        <taxon>Vertebrata</taxon>
        <taxon>Euteleostomi</taxon>
        <taxon>Actinopterygii</taxon>
        <taxon>Neopterygii</taxon>
        <taxon>Teleostei</taxon>
        <taxon>Neoteleostei</taxon>
        <taxon>Acanthomorphata</taxon>
        <taxon>Eupercaria</taxon>
        <taxon>Perciformes</taxon>
        <taxon>Cottioidei</taxon>
        <taxon>Cottales</taxon>
        <taxon>Liparidae</taxon>
        <taxon>Liparis</taxon>
    </lineage>
</organism>
<evidence type="ECO:0000313" key="2">
    <source>
        <dbReference type="Proteomes" id="UP000314294"/>
    </source>
</evidence>
<name>A0A4Z2EN26_9TELE</name>